<name>A0ABP7LV93_9GAMM</name>
<dbReference type="SUPFAM" id="SSF55785">
    <property type="entry name" value="PYP-like sensor domain (PAS domain)"/>
    <property type="match status" value="1"/>
</dbReference>
<reference evidence="9" key="1">
    <citation type="journal article" date="2019" name="Int. J. Syst. Evol. Microbiol.">
        <title>The Global Catalogue of Microorganisms (GCM) 10K type strain sequencing project: providing services to taxonomists for standard genome sequencing and annotation.</title>
        <authorList>
            <consortium name="The Broad Institute Genomics Platform"/>
            <consortium name="The Broad Institute Genome Sequencing Center for Infectious Disease"/>
            <person name="Wu L."/>
            <person name="Ma J."/>
        </authorList>
    </citation>
    <scope>NUCLEOTIDE SEQUENCE [LARGE SCALE GENOMIC DNA]</scope>
    <source>
        <strain evidence="9">JCM 16914</strain>
    </source>
</reference>
<dbReference type="PANTHER" id="PTHR30231:SF37">
    <property type="entry name" value="EXODEOXYRIBONUCLEASE 10"/>
    <property type="match status" value="1"/>
</dbReference>
<proteinExistence type="predicted"/>
<organism evidence="8 9">
    <name type="scientific">Halomonas cibimaris</name>
    <dbReference type="NCBI Taxonomy" id="657012"/>
    <lineage>
        <taxon>Bacteria</taxon>
        <taxon>Pseudomonadati</taxon>
        <taxon>Pseudomonadota</taxon>
        <taxon>Gammaproteobacteria</taxon>
        <taxon>Oceanospirillales</taxon>
        <taxon>Halomonadaceae</taxon>
        <taxon>Halomonas</taxon>
    </lineage>
</organism>
<feature type="transmembrane region" description="Helical" evidence="5">
    <location>
        <begin position="16"/>
        <end position="37"/>
    </location>
</feature>
<dbReference type="SMART" id="SM00091">
    <property type="entry name" value="PAS"/>
    <property type="match status" value="1"/>
</dbReference>
<dbReference type="CDD" id="cd06127">
    <property type="entry name" value="DEDDh"/>
    <property type="match status" value="1"/>
</dbReference>
<dbReference type="SMART" id="SM00479">
    <property type="entry name" value="EXOIII"/>
    <property type="match status" value="1"/>
</dbReference>
<keyword evidence="3 8" id="KW-0269">Exonuclease</keyword>
<evidence type="ECO:0000256" key="3">
    <source>
        <dbReference type="ARBA" id="ARBA00022839"/>
    </source>
</evidence>
<keyword evidence="2" id="KW-0540">Nuclease</keyword>
<evidence type="ECO:0000313" key="9">
    <source>
        <dbReference type="Proteomes" id="UP001500133"/>
    </source>
</evidence>
<gene>
    <name evidence="8" type="ORF">GCM10022228_19880</name>
</gene>
<protein>
    <recommendedName>
        <fullName evidence="1">DNA-directed DNA polymerase</fullName>
        <ecNumber evidence="1">2.7.7.7</ecNumber>
    </recommendedName>
</protein>
<dbReference type="InterPro" id="IPR006054">
    <property type="entry name" value="DnaQ"/>
</dbReference>
<dbReference type="Pfam" id="PF00929">
    <property type="entry name" value="RNase_T"/>
    <property type="match status" value="1"/>
</dbReference>
<evidence type="ECO:0000313" key="8">
    <source>
        <dbReference type="EMBL" id="GAA3909246.1"/>
    </source>
</evidence>
<dbReference type="Proteomes" id="UP001500133">
    <property type="component" value="Unassembled WGS sequence"/>
</dbReference>
<feature type="transmembrane region" description="Helical" evidence="5">
    <location>
        <begin position="49"/>
        <end position="69"/>
    </location>
</feature>
<dbReference type="SUPFAM" id="SSF53098">
    <property type="entry name" value="Ribonuclease H-like"/>
    <property type="match status" value="1"/>
</dbReference>
<evidence type="ECO:0000256" key="1">
    <source>
        <dbReference type="ARBA" id="ARBA00012417"/>
    </source>
</evidence>
<evidence type="ECO:0000259" key="7">
    <source>
        <dbReference type="SMART" id="SM00479"/>
    </source>
</evidence>
<dbReference type="EC" id="2.7.7.7" evidence="1"/>
<dbReference type="InterPro" id="IPR013656">
    <property type="entry name" value="PAS_4"/>
</dbReference>
<keyword evidence="5" id="KW-0812">Transmembrane</keyword>
<comment type="catalytic activity">
    <reaction evidence="4">
        <text>DNA(n) + a 2'-deoxyribonucleoside 5'-triphosphate = DNA(n+1) + diphosphate</text>
        <dbReference type="Rhea" id="RHEA:22508"/>
        <dbReference type="Rhea" id="RHEA-COMP:17339"/>
        <dbReference type="Rhea" id="RHEA-COMP:17340"/>
        <dbReference type="ChEBI" id="CHEBI:33019"/>
        <dbReference type="ChEBI" id="CHEBI:61560"/>
        <dbReference type="ChEBI" id="CHEBI:173112"/>
        <dbReference type="EC" id="2.7.7.7"/>
    </reaction>
</comment>
<dbReference type="Pfam" id="PF08448">
    <property type="entry name" value="PAS_4"/>
    <property type="match status" value="1"/>
</dbReference>
<evidence type="ECO:0000256" key="5">
    <source>
        <dbReference type="SAM" id="Phobius"/>
    </source>
</evidence>
<dbReference type="EMBL" id="BAAAZT010000075">
    <property type="protein sequence ID" value="GAA3909246.1"/>
    <property type="molecule type" value="Genomic_DNA"/>
</dbReference>
<dbReference type="InterPro" id="IPR012337">
    <property type="entry name" value="RNaseH-like_sf"/>
</dbReference>
<keyword evidence="3 8" id="KW-0378">Hydrolase</keyword>
<dbReference type="Gene3D" id="3.30.420.10">
    <property type="entry name" value="Ribonuclease H-like superfamily/Ribonuclease H"/>
    <property type="match status" value="1"/>
</dbReference>
<sequence>MTRRERRGLPRRQRLVGLWLVLSGGSLAGGALFAAWLDTRLGADGWARAVLWLGCFSGGATLLLAGLVLERMLFTPLRHLQAQLARLVASPDAHEKRPPEGWLAGLGPDLARVQESWQADRTRLADARSEGAREAAGTRQRLEALLQTLHTPLLLCDRHRRILLFNAAAEHFFDGEPAPGLGKRIDALLPAASLHGTLDRLPADGTPRKVLLPRGTRWLKATLRRVAQSDGESLITLEDATHAWRTEMGVRAELAAGLGDLRRRAAGLTGAADALKELGGLEADTLRQRLARAIDEDGPALGESIARLSRLVDDMQRQGEQLSPIWSNDFWQALDEQLDPAQRLITPVGMPAWFQGDAPALIALLDSLLHYLQAQCAAGGPAIADAEGKPLEGEITLGNKQVYLDLIWHGRAVPNAELARWQRLALNRLPLSPTAGEVLRQHASEMWSLADADGKRARLRLPLPASERAGPPLQAVPPRPEFHDFGIARLPSPDEPRAGLALRSLEIVAFDTETTGLALRQGDRVVSLGACRIVNARVLADDTFARRVNPGRPIPAESTAIHGISDADVSDAPPLDAVLSEFRDYLGDAVLLAHNASFDMLAISHQGIDFDMPVLDTLLLSRALDEALDGHDLDSLAARYAIDFPPGTRHTALGDARVTAALWLALLPRLEARGIDTLETLLALQANAVDSEDATAP</sequence>
<feature type="domain" description="PAS" evidence="6">
    <location>
        <begin position="140"/>
        <end position="206"/>
    </location>
</feature>
<evidence type="ECO:0000259" key="6">
    <source>
        <dbReference type="SMART" id="SM00091"/>
    </source>
</evidence>
<evidence type="ECO:0000256" key="4">
    <source>
        <dbReference type="ARBA" id="ARBA00049244"/>
    </source>
</evidence>
<dbReference type="InterPro" id="IPR000014">
    <property type="entry name" value="PAS"/>
</dbReference>
<keyword evidence="5" id="KW-1133">Transmembrane helix</keyword>
<evidence type="ECO:0000256" key="2">
    <source>
        <dbReference type="ARBA" id="ARBA00022722"/>
    </source>
</evidence>
<keyword evidence="5" id="KW-0472">Membrane</keyword>
<dbReference type="InterPro" id="IPR035965">
    <property type="entry name" value="PAS-like_dom_sf"/>
</dbReference>
<accession>A0ABP7LV93</accession>
<dbReference type="InterPro" id="IPR036397">
    <property type="entry name" value="RNaseH_sf"/>
</dbReference>
<keyword evidence="9" id="KW-1185">Reference proteome</keyword>
<dbReference type="NCBIfam" id="TIGR00573">
    <property type="entry name" value="dnaq"/>
    <property type="match status" value="1"/>
</dbReference>
<feature type="domain" description="Exonuclease" evidence="7">
    <location>
        <begin position="506"/>
        <end position="672"/>
    </location>
</feature>
<dbReference type="RefSeq" id="WP_344704783.1">
    <property type="nucleotide sequence ID" value="NZ_BAAAZT010000075.1"/>
</dbReference>
<comment type="caution">
    <text evidence="8">The sequence shown here is derived from an EMBL/GenBank/DDBJ whole genome shotgun (WGS) entry which is preliminary data.</text>
</comment>
<dbReference type="GO" id="GO:0004527">
    <property type="term" value="F:exonuclease activity"/>
    <property type="evidence" value="ECO:0007669"/>
    <property type="project" value="UniProtKB-KW"/>
</dbReference>
<dbReference type="PANTHER" id="PTHR30231">
    <property type="entry name" value="DNA POLYMERASE III SUBUNIT EPSILON"/>
    <property type="match status" value="1"/>
</dbReference>
<dbReference type="Gene3D" id="3.30.450.20">
    <property type="entry name" value="PAS domain"/>
    <property type="match status" value="1"/>
</dbReference>
<dbReference type="InterPro" id="IPR013520">
    <property type="entry name" value="Ribonucl_H"/>
</dbReference>